<dbReference type="PROSITE" id="PS00022">
    <property type="entry name" value="EGF_1"/>
    <property type="match status" value="1"/>
</dbReference>
<dbReference type="PROSITE" id="PS50026">
    <property type="entry name" value="EGF_3"/>
    <property type="match status" value="1"/>
</dbReference>
<dbReference type="Pfam" id="PF23106">
    <property type="entry name" value="EGF_Teneurin"/>
    <property type="match status" value="1"/>
</dbReference>
<protein>
    <submittedName>
        <fullName evidence="5">Glycosyl hydrolase family 43, five-bladed beta-propellor domain protein</fullName>
    </submittedName>
</protein>
<reference evidence="5 6" key="1">
    <citation type="journal article" date="2016" name="Genome Biol. Evol.">
        <title>Divergent and convergent evolution of fungal pathogenicity.</title>
        <authorList>
            <person name="Shang Y."/>
            <person name="Xiao G."/>
            <person name="Zheng P."/>
            <person name="Cen K."/>
            <person name="Zhan S."/>
            <person name="Wang C."/>
        </authorList>
    </citation>
    <scope>NUCLEOTIDE SEQUENCE [LARGE SCALE GENOMIC DNA]</scope>
    <source>
        <strain evidence="5 6">ARSEF 7405</strain>
    </source>
</reference>
<evidence type="ECO:0000256" key="3">
    <source>
        <dbReference type="SAM" id="Phobius"/>
    </source>
</evidence>
<evidence type="ECO:0000259" key="4">
    <source>
        <dbReference type="PROSITE" id="PS50026"/>
    </source>
</evidence>
<dbReference type="Proteomes" id="UP000242877">
    <property type="component" value="Unassembled WGS sequence"/>
</dbReference>
<comment type="caution">
    <text evidence="1">Lacks conserved residue(s) required for the propagation of feature annotation.</text>
</comment>
<dbReference type="CDD" id="cd08994">
    <property type="entry name" value="GH43_62_32_68_117_130-like"/>
    <property type="match status" value="1"/>
</dbReference>
<feature type="region of interest" description="Disordered" evidence="2">
    <location>
        <begin position="1"/>
        <end position="34"/>
    </location>
</feature>
<dbReference type="EMBL" id="AZGZ01000004">
    <property type="protein sequence ID" value="KZZ95752.1"/>
    <property type="molecule type" value="Genomic_DNA"/>
</dbReference>
<keyword evidence="6" id="KW-1185">Reference proteome</keyword>
<evidence type="ECO:0000256" key="1">
    <source>
        <dbReference type="PROSITE-ProRule" id="PRU00076"/>
    </source>
</evidence>
<proteinExistence type="predicted"/>
<dbReference type="InterPro" id="IPR023296">
    <property type="entry name" value="Glyco_hydro_beta-prop_sf"/>
</dbReference>
<dbReference type="Gene3D" id="2.115.10.20">
    <property type="entry name" value="Glycosyl hydrolase domain, family 43"/>
    <property type="match status" value="1"/>
</dbReference>
<keyword evidence="1" id="KW-1015">Disulfide bond</keyword>
<feature type="compositionally biased region" description="Basic and acidic residues" evidence="2">
    <location>
        <begin position="1"/>
        <end position="15"/>
    </location>
</feature>
<dbReference type="InterPro" id="IPR000742">
    <property type="entry name" value="EGF"/>
</dbReference>
<keyword evidence="5" id="KW-0378">Hydrolase</keyword>
<comment type="caution">
    <text evidence="5">The sequence shown here is derived from an EMBL/GenBank/DDBJ whole genome shotgun (WGS) entry which is preliminary data.</text>
</comment>
<dbReference type="VEuPathDB" id="FungiDB:AAP_01428"/>
<keyword evidence="3" id="KW-1133">Transmembrane helix</keyword>
<accession>A0A162IL74</accession>
<dbReference type="AlphaFoldDB" id="A0A162IL74"/>
<evidence type="ECO:0000313" key="6">
    <source>
        <dbReference type="Proteomes" id="UP000242877"/>
    </source>
</evidence>
<feature type="disulfide bond" evidence="1">
    <location>
        <begin position="120"/>
        <end position="129"/>
    </location>
</feature>
<dbReference type="PROSITE" id="PS01186">
    <property type="entry name" value="EGF_2"/>
    <property type="match status" value="1"/>
</dbReference>
<organism evidence="5 6">
    <name type="scientific">Ascosphaera apis ARSEF 7405</name>
    <dbReference type="NCBI Taxonomy" id="392613"/>
    <lineage>
        <taxon>Eukaryota</taxon>
        <taxon>Fungi</taxon>
        <taxon>Dikarya</taxon>
        <taxon>Ascomycota</taxon>
        <taxon>Pezizomycotina</taxon>
        <taxon>Eurotiomycetes</taxon>
        <taxon>Eurotiomycetidae</taxon>
        <taxon>Onygenales</taxon>
        <taxon>Ascosphaeraceae</taxon>
        <taxon>Ascosphaera</taxon>
    </lineage>
</organism>
<keyword evidence="1" id="KW-0245">EGF-like domain</keyword>
<name>A0A162IL74_9EURO</name>
<keyword evidence="3" id="KW-0472">Membrane</keyword>
<evidence type="ECO:0000313" key="5">
    <source>
        <dbReference type="EMBL" id="KZZ95752.1"/>
    </source>
</evidence>
<gene>
    <name evidence="5" type="ORF">AAP_01428</name>
</gene>
<evidence type="ECO:0000256" key="2">
    <source>
        <dbReference type="SAM" id="MobiDB-lite"/>
    </source>
</evidence>
<dbReference type="GO" id="GO:0016787">
    <property type="term" value="F:hydrolase activity"/>
    <property type="evidence" value="ECO:0007669"/>
    <property type="project" value="UniProtKB-KW"/>
</dbReference>
<dbReference type="OrthoDB" id="6130531at2759"/>
<feature type="domain" description="EGF-like" evidence="4">
    <location>
        <begin position="95"/>
        <end position="130"/>
    </location>
</feature>
<sequence>MEEEKDKKSTVDQHMTRQGRFSSSLAHDNDGNKKRVSNHSYGRHLILIVITIILAVVLAQYINQKPLNLPTTMKTSSFLLSYLLGLASSSSSSPATSQCQTDSDCSLNGICNLSTGLCTCDPGWRGADCGVLDLAPAPKKGNGYNLTDQGTSSWCNQIIHDPNNKSVYHLFASEFTHGCGLDYWTPYSRVIRAESMEGPAGPYIFKQEIVPAFAHNPAVVYSSVEKAWFLYYIGCETEVNTEKCENKEFSCGPGNDHNGESGISAMISKDLIHWTHYGEVMRGVDERSRQLWDADITNPGPFAVPNGELAMAYRGCPFNCDVEKEWIGLAIGNSPRGTFHKISTPDPLFKEYAEDPFLWQDKRGNWHMLLHSLEEDGGFGGQHNIGRHAYATSLQGPWTWGNRSVAYTTKVEFDDGSEIVYWRRERPQVLFSEDGLMRPLFLTNGVQEVGKKESYSLVQPIN</sequence>
<dbReference type="SUPFAM" id="SSF75005">
    <property type="entry name" value="Arabinanase/levansucrase/invertase"/>
    <property type="match status" value="1"/>
</dbReference>
<keyword evidence="3" id="KW-0812">Transmembrane</keyword>
<feature type="transmembrane region" description="Helical" evidence="3">
    <location>
        <begin position="44"/>
        <end position="62"/>
    </location>
</feature>